<dbReference type="Proteomes" id="UP001161247">
    <property type="component" value="Chromosome 4"/>
</dbReference>
<feature type="region of interest" description="Disordered" evidence="1">
    <location>
        <begin position="1"/>
        <end position="21"/>
    </location>
</feature>
<dbReference type="Pfam" id="PF12767">
    <property type="entry name" value="SAGA-Tad1"/>
    <property type="match status" value="1"/>
</dbReference>
<dbReference type="GO" id="GO:0000124">
    <property type="term" value="C:SAGA complex"/>
    <property type="evidence" value="ECO:0007669"/>
    <property type="project" value="TreeGrafter"/>
</dbReference>
<dbReference type="CDD" id="cd22933">
    <property type="entry name" value="HFD_HFI1"/>
    <property type="match status" value="1"/>
</dbReference>
<dbReference type="PANTHER" id="PTHR21277:SF44">
    <property type="entry name" value="TRANSCRIPTIONAL REGULATOR OF RNA POLII, SAGA, SUBUNIT"/>
    <property type="match status" value="1"/>
</dbReference>
<gene>
    <name evidence="2" type="ORF">OLC1_LOCUS13248</name>
</gene>
<dbReference type="InterPro" id="IPR024738">
    <property type="entry name" value="Hfi1/Tada1"/>
</dbReference>
<dbReference type="GO" id="GO:0003713">
    <property type="term" value="F:transcription coactivator activity"/>
    <property type="evidence" value="ECO:0007669"/>
    <property type="project" value="TreeGrafter"/>
</dbReference>
<reference evidence="2" key="1">
    <citation type="submission" date="2023-03" db="EMBL/GenBank/DDBJ databases">
        <authorList>
            <person name="Julca I."/>
        </authorList>
    </citation>
    <scope>NUCLEOTIDE SEQUENCE</scope>
</reference>
<dbReference type="AlphaFoldDB" id="A0AAV1D8Y4"/>
<protein>
    <submittedName>
        <fullName evidence="2">OLC1v1002936C1</fullName>
    </submittedName>
</protein>
<evidence type="ECO:0000313" key="3">
    <source>
        <dbReference type="Proteomes" id="UP001161247"/>
    </source>
</evidence>
<feature type="compositionally biased region" description="Polar residues" evidence="1">
    <location>
        <begin position="1"/>
        <end position="14"/>
    </location>
</feature>
<accession>A0AAV1D8Y4</accession>
<dbReference type="PANTHER" id="PTHR21277">
    <property type="entry name" value="TRANSCRIPTIONAL ADAPTER 1"/>
    <property type="match status" value="1"/>
</dbReference>
<evidence type="ECO:0000313" key="2">
    <source>
        <dbReference type="EMBL" id="CAI9104294.1"/>
    </source>
</evidence>
<keyword evidence="3" id="KW-1185">Reference proteome</keyword>
<proteinExistence type="predicted"/>
<sequence>MLSSCLSRLRSGQNLEHRSRHRPKIRMVADHQFTRLDTLELKDLICRNIGQQRAKKYLNQLKSFFDLQISKIEFNKICARTIGRENIALHNQLINFIMMNACLANIPPPKVGKVDGSLMIKVCNQGSCLQSLQGDALIQSPRKCRSPRVRKSRDCSSPVGPLGKSPSFITGKEGALRIQEQQSATELRSLGSRPPVEVASVEEGEEVEQLAGSPGIQSRSPVTAPYGISIKIGGGRKALRIGNAFTDHNFPRTCHSTGILPDSRSLRSLLEKKLEQEGVGISLDCANLLNNGLDEYLKRLIEPCMGLAGTYYPKVHTRNPCNLVIPGSKGMLLPAYSQRRPAETYASMLDFRVAMELNPSILGEDWPLQLEKIRTDSCL</sequence>
<dbReference type="GO" id="GO:0006357">
    <property type="term" value="P:regulation of transcription by RNA polymerase II"/>
    <property type="evidence" value="ECO:0007669"/>
    <property type="project" value="TreeGrafter"/>
</dbReference>
<evidence type="ECO:0000256" key="1">
    <source>
        <dbReference type="SAM" id="MobiDB-lite"/>
    </source>
</evidence>
<organism evidence="2 3">
    <name type="scientific">Oldenlandia corymbosa var. corymbosa</name>
    <dbReference type="NCBI Taxonomy" id="529605"/>
    <lineage>
        <taxon>Eukaryota</taxon>
        <taxon>Viridiplantae</taxon>
        <taxon>Streptophyta</taxon>
        <taxon>Embryophyta</taxon>
        <taxon>Tracheophyta</taxon>
        <taxon>Spermatophyta</taxon>
        <taxon>Magnoliopsida</taxon>
        <taxon>eudicotyledons</taxon>
        <taxon>Gunneridae</taxon>
        <taxon>Pentapetalae</taxon>
        <taxon>asterids</taxon>
        <taxon>lamiids</taxon>
        <taxon>Gentianales</taxon>
        <taxon>Rubiaceae</taxon>
        <taxon>Rubioideae</taxon>
        <taxon>Spermacoceae</taxon>
        <taxon>Hedyotis-Oldenlandia complex</taxon>
        <taxon>Oldenlandia</taxon>
    </lineage>
</organism>
<dbReference type="EMBL" id="OX459121">
    <property type="protein sequence ID" value="CAI9104294.1"/>
    <property type="molecule type" value="Genomic_DNA"/>
</dbReference>
<name>A0AAV1D8Y4_OLDCO</name>